<dbReference type="VEuPathDB" id="FungiDB:An11g01320"/>
<proteinExistence type="predicted"/>
<dbReference type="GeneID" id="84592192"/>
<dbReference type="AlphaFoldDB" id="A0AAJ8BXW7"/>
<sequence>MENYIKADKATSDPRRTLNVLGRNASCHARQQNNDDVIAQISQNNKHSWNLFGGPSLLWNTEWCTNCRLAIEKILSYILSRRAKGFSILHQLSHGDQEQEIRAGISEGEYPYSRGTGMPYE</sequence>
<evidence type="ECO:0000313" key="1">
    <source>
        <dbReference type="RefSeq" id="XP_059604260.1"/>
    </source>
</evidence>
<reference evidence="1" key="2">
    <citation type="submission" date="2025-08" db="UniProtKB">
        <authorList>
            <consortium name="RefSeq"/>
        </authorList>
    </citation>
    <scope>IDENTIFICATION</scope>
</reference>
<protein>
    <submittedName>
        <fullName evidence="1">Uncharacterized protein</fullName>
    </submittedName>
</protein>
<dbReference type="RefSeq" id="XP_059604260.1">
    <property type="nucleotide sequence ID" value="XM_059750057.1"/>
</dbReference>
<name>A0AAJ8BXW7_ASPNG</name>
<reference evidence="1" key="1">
    <citation type="submission" date="2025-02" db="EMBL/GenBank/DDBJ databases">
        <authorList>
            <consortium name="NCBI Genome Project"/>
        </authorList>
    </citation>
    <scope>NUCLEOTIDE SEQUENCE</scope>
</reference>
<dbReference type="KEGG" id="ang:An11g01320"/>
<organism evidence="1">
    <name type="scientific">Aspergillus niger</name>
    <dbReference type="NCBI Taxonomy" id="5061"/>
    <lineage>
        <taxon>Eukaryota</taxon>
        <taxon>Fungi</taxon>
        <taxon>Dikarya</taxon>
        <taxon>Ascomycota</taxon>
        <taxon>Pezizomycotina</taxon>
        <taxon>Eurotiomycetes</taxon>
        <taxon>Eurotiomycetidae</taxon>
        <taxon>Eurotiales</taxon>
        <taxon>Aspergillaceae</taxon>
        <taxon>Aspergillus</taxon>
        <taxon>Aspergillus subgen. Circumdati</taxon>
    </lineage>
</organism>
<accession>A0AAJ8BXW7</accession>
<gene>
    <name evidence="1" type="ORF">An11g01320</name>
</gene>